<dbReference type="Proteomes" id="UP001151582">
    <property type="component" value="Unassembled WGS sequence"/>
</dbReference>
<dbReference type="InterPro" id="IPR001841">
    <property type="entry name" value="Znf_RING"/>
</dbReference>
<evidence type="ECO:0000313" key="7">
    <source>
        <dbReference type="EMBL" id="KAJ1983150.1"/>
    </source>
</evidence>
<keyword evidence="3" id="KW-0862">Zinc</keyword>
<dbReference type="EC" id="2.3.2.27" evidence="7"/>
<comment type="caution">
    <text evidence="7">The sequence shown here is derived from an EMBL/GenBank/DDBJ whole genome shotgun (WGS) entry which is preliminary data.</text>
</comment>
<keyword evidence="7" id="KW-0808">Transferase</keyword>
<feature type="compositionally biased region" description="Polar residues" evidence="5">
    <location>
        <begin position="268"/>
        <end position="289"/>
    </location>
</feature>
<evidence type="ECO:0000259" key="6">
    <source>
        <dbReference type="PROSITE" id="PS50089"/>
    </source>
</evidence>
<evidence type="ECO:0000313" key="8">
    <source>
        <dbReference type="Proteomes" id="UP001151582"/>
    </source>
</evidence>
<proteinExistence type="predicted"/>
<dbReference type="SMART" id="SM00184">
    <property type="entry name" value="RING"/>
    <property type="match status" value="2"/>
</dbReference>
<feature type="compositionally biased region" description="Polar residues" evidence="5">
    <location>
        <begin position="110"/>
        <end position="124"/>
    </location>
</feature>
<feature type="domain" description="RING-type" evidence="6">
    <location>
        <begin position="300"/>
        <end position="325"/>
    </location>
</feature>
<feature type="region of interest" description="Disordered" evidence="5">
    <location>
        <begin position="92"/>
        <end position="132"/>
    </location>
</feature>
<sequence>MPLWPLWGQPNDSEGTSPPPPPPPSPQGQDSSQPLPAESQGQTDGTQDHAPQQASPPLDTANHRGDTSPAAIGPQSFPHVVFYFHAAPSRPPMSPLAHSGNGSDEDRTNDSTSPAHATELNDGSESTHGEHNPAVHSVTFVVDRPELLSLLPMMLGLPPHAFFPHAFGPTGPLGLQGQPPASKHAMHDLPLISRNQLQWLAQQYRLAASAEQQDEPAALICLICQDDLQEEVAGAGQGADGAPQSHQDHDEQYQRPTENAVVHHTGTESRGTNNDQAKPTIPPSKTSEAASPPPCFVRQMPCGHMFHEDCLFSWLKVSNTCPTCRFEVMTDNADYNQVVERRMEERRKSQSSPIINNPFHWGCALAPLESCDATLALAGDNDDIWDEHYTFPQCHHDFHLPCLRTTLITQGLEPKTFERLAAERHRQAHGTSEPYTLSPANTTTMVRCPACNQYNAVPDKDLETVLLCSRAPASSDSLVDQGQMSPLTLHATEPPADSMGAMDLD</sequence>
<accession>A0A9W8EEH5</accession>
<keyword evidence="1" id="KW-0479">Metal-binding</keyword>
<dbReference type="SUPFAM" id="SSF57850">
    <property type="entry name" value="RING/U-box"/>
    <property type="match status" value="1"/>
</dbReference>
<dbReference type="PROSITE" id="PS50089">
    <property type="entry name" value="ZF_RING_2"/>
    <property type="match status" value="1"/>
</dbReference>
<dbReference type="Pfam" id="PF13639">
    <property type="entry name" value="zf-RING_2"/>
    <property type="match status" value="1"/>
</dbReference>
<feature type="region of interest" description="Disordered" evidence="5">
    <location>
        <begin position="476"/>
        <end position="505"/>
    </location>
</feature>
<organism evidence="7 8">
    <name type="scientific">Dimargaris verticillata</name>
    <dbReference type="NCBI Taxonomy" id="2761393"/>
    <lineage>
        <taxon>Eukaryota</taxon>
        <taxon>Fungi</taxon>
        <taxon>Fungi incertae sedis</taxon>
        <taxon>Zoopagomycota</taxon>
        <taxon>Kickxellomycotina</taxon>
        <taxon>Dimargaritomycetes</taxon>
        <taxon>Dimargaritales</taxon>
        <taxon>Dimargaritaceae</taxon>
        <taxon>Dimargaris</taxon>
    </lineage>
</organism>
<feature type="region of interest" description="Disordered" evidence="5">
    <location>
        <begin position="233"/>
        <end position="293"/>
    </location>
</feature>
<dbReference type="Gene3D" id="3.30.40.10">
    <property type="entry name" value="Zinc/RING finger domain, C3HC4 (zinc finger)"/>
    <property type="match status" value="1"/>
</dbReference>
<feature type="region of interest" description="Disordered" evidence="5">
    <location>
        <begin position="1"/>
        <end position="73"/>
    </location>
</feature>
<evidence type="ECO:0000256" key="1">
    <source>
        <dbReference type="ARBA" id="ARBA00022723"/>
    </source>
</evidence>
<keyword evidence="7" id="KW-0012">Acyltransferase</keyword>
<evidence type="ECO:0000256" key="4">
    <source>
        <dbReference type="PROSITE-ProRule" id="PRU00175"/>
    </source>
</evidence>
<dbReference type="InterPro" id="IPR013083">
    <property type="entry name" value="Znf_RING/FYVE/PHD"/>
</dbReference>
<dbReference type="AlphaFoldDB" id="A0A9W8EEH5"/>
<evidence type="ECO:0000256" key="5">
    <source>
        <dbReference type="SAM" id="MobiDB-lite"/>
    </source>
</evidence>
<dbReference type="PANTHER" id="PTHR15710">
    <property type="entry name" value="E3 UBIQUITIN-PROTEIN LIGASE PRAJA"/>
    <property type="match status" value="1"/>
</dbReference>
<evidence type="ECO:0000256" key="3">
    <source>
        <dbReference type="ARBA" id="ARBA00022833"/>
    </source>
</evidence>
<feature type="compositionally biased region" description="Pro residues" evidence="5">
    <location>
        <begin position="17"/>
        <end position="26"/>
    </location>
</feature>
<dbReference type="OrthoDB" id="8062037at2759"/>
<protein>
    <submittedName>
        <fullName evidence="7">E3 ubiquitin-protein ligase Praja-2</fullName>
        <ecNumber evidence="7">2.3.2.27</ecNumber>
    </submittedName>
</protein>
<reference evidence="7" key="1">
    <citation type="submission" date="2022-07" db="EMBL/GenBank/DDBJ databases">
        <title>Phylogenomic reconstructions and comparative analyses of Kickxellomycotina fungi.</title>
        <authorList>
            <person name="Reynolds N.K."/>
            <person name="Stajich J.E."/>
            <person name="Barry K."/>
            <person name="Grigoriev I.V."/>
            <person name="Crous P."/>
            <person name="Smith M.E."/>
        </authorList>
    </citation>
    <scope>NUCLEOTIDE SEQUENCE</scope>
    <source>
        <strain evidence="7">RSA 567</strain>
    </source>
</reference>
<dbReference type="EMBL" id="JANBQB010000067">
    <property type="protein sequence ID" value="KAJ1983150.1"/>
    <property type="molecule type" value="Genomic_DNA"/>
</dbReference>
<keyword evidence="2 4" id="KW-0863">Zinc-finger</keyword>
<feature type="compositionally biased region" description="Low complexity" evidence="5">
    <location>
        <begin position="27"/>
        <end position="36"/>
    </location>
</feature>
<evidence type="ECO:0000256" key="2">
    <source>
        <dbReference type="ARBA" id="ARBA00022771"/>
    </source>
</evidence>
<name>A0A9W8EEH5_9FUNG</name>
<gene>
    <name evidence="7" type="primary">PJA2</name>
    <name evidence="7" type="ORF">H4R34_001436</name>
</gene>
<dbReference type="GO" id="GO:0008270">
    <property type="term" value="F:zinc ion binding"/>
    <property type="evidence" value="ECO:0007669"/>
    <property type="project" value="UniProtKB-KW"/>
</dbReference>
<feature type="compositionally biased region" description="Polar residues" evidence="5">
    <location>
        <begin position="476"/>
        <end position="486"/>
    </location>
</feature>
<feature type="compositionally biased region" description="Polar residues" evidence="5">
    <location>
        <begin position="39"/>
        <end position="55"/>
    </location>
</feature>
<keyword evidence="8" id="KW-1185">Reference proteome</keyword>
<dbReference type="GO" id="GO:0061630">
    <property type="term" value="F:ubiquitin protein ligase activity"/>
    <property type="evidence" value="ECO:0007669"/>
    <property type="project" value="UniProtKB-EC"/>
</dbReference>